<evidence type="ECO:0000256" key="6">
    <source>
        <dbReference type="SAM" id="Phobius"/>
    </source>
</evidence>
<evidence type="ECO:0000256" key="2">
    <source>
        <dbReference type="ARBA" id="ARBA00022692"/>
    </source>
</evidence>
<evidence type="ECO:0000259" key="7">
    <source>
        <dbReference type="Pfam" id="PF04893"/>
    </source>
</evidence>
<feature type="transmembrane region" description="Helical" evidence="6">
    <location>
        <begin position="150"/>
        <end position="172"/>
    </location>
</feature>
<feature type="domain" description="Zinc finger/thioredoxin putative" evidence="8">
    <location>
        <begin position="1"/>
        <end position="36"/>
    </location>
</feature>
<organism evidence="9">
    <name type="scientific">uncultured delta proteobacterium</name>
    <dbReference type="NCBI Taxonomy" id="34034"/>
    <lineage>
        <taxon>Bacteria</taxon>
        <taxon>Deltaproteobacteria</taxon>
        <taxon>environmental samples</taxon>
    </lineage>
</organism>
<gene>
    <name evidence="9" type="ORF">KL86DPRO_11932</name>
</gene>
<feature type="transmembrane region" description="Helical" evidence="6">
    <location>
        <begin position="244"/>
        <end position="261"/>
    </location>
</feature>
<sequence>MQIHCPVCDYSREVNLAKVPPTAEFATCPKCRHRFRFRAVDLDAVEHASGPEPDPKHADVWDAVDSLHDRWSGKDAGDDERGYDDERDDDGETEGEQDDAPRYGHTRRDDVPIPWENPRELGYGQSFTRTSLWALFQPSSFFAALNRRPALLPALAFYLIFGCFQYVLNVIWTSVLGNLVRDRFVANMGEEAFERIVGNVIEHSLLTPAVLSVPFQLAIQLFLTAAVVHLLIRIISPRAADFALAFKVVAYAGVGFSLVVIPIAGSLIAPVWYFVLLLIGCRNAFGLPWNKALLAMIPLYLLLLFAATAQYSQFLGG</sequence>
<keyword evidence="3 6" id="KW-1133">Transmembrane helix</keyword>
<reference evidence="9" key="1">
    <citation type="submission" date="2016-04" db="EMBL/GenBank/DDBJ databases">
        <authorList>
            <person name="Evans L.H."/>
            <person name="Alamgir A."/>
            <person name="Owens N."/>
            <person name="Weber N.D."/>
            <person name="Virtaneva K."/>
            <person name="Barbian K."/>
            <person name="Babar A."/>
            <person name="Rosenke K."/>
        </authorList>
    </citation>
    <scope>NUCLEOTIDE SEQUENCE</scope>
    <source>
        <strain evidence="9">86</strain>
    </source>
</reference>
<feature type="transmembrane region" description="Helical" evidence="6">
    <location>
        <begin position="213"/>
        <end position="232"/>
    </location>
</feature>
<dbReference type="AlphaFoldDB" id="A0A212JP98"/>
<evidence type="ECO:0000256" key="1">
    <source>
        <dbReference type="ARBA" id="ARBA00004141"/>
    </source>
</evidence>
<evidence type="ECO:0000259" key="8">
    <source>
        <dbReference type="Pfam" id="PF13717"/>
    </source>
</evidence>
<feature type="domain" description="Yip1" evidence="7">
    <location>
        <begin position="135"/>
        <end position="306"/>
    </location>
</feature>
<feature type="region of interest" description="Disordered" evidence="5">
    <location>
        <begin position="69"/>
        <end position="116"/>
    </location>
</feature>
<dbReference type="InterPro" id="IPR006977">
    <property type="entry name" value="Yip1_dom"/>
</dbReference>
<proteinExistence type="predicted"/>
<evidence type="ECO:0000256" key="3">
    <source>
        <dbReference type="ARBA" id="ARBA00022989"/>
    </source>
</evidence>
<feature type="compositionally biased region" description="Basic and acidic residues" evidence="5">
    <location>
        <begin position="69"/>
        <end position="80"/>
    </location>
</feature>
<evidence type="ECO:0000313" key="9">
    <source>
        <dbReference type="EMBL" id="SBW01284.1"/>
    </source>
</evidence>
<feature type="compositionally biased region" description="Basic and acidic residues" evidence="5">
    <location>
        <begin position="99"/>
        <end position="111"/>
    </location>
</feature>
<evidence type="ECO:0008006" key="10">
    <source>
        <dbReference type="Google" id="ProtNLM"/>
    </source>
</evidence>
<dbReference type="Pfam" id="PF13717">
    <property type="entry name" value="Zn_ribbon_4"/>
    <property type="match status" value="1"/>
</dbReference>
<feature type="transmembrane region" description="Helical" evidence="6">
    <location>
        <begin position="267"/>
        <end position="285"/>
    </location>
</feature>
<keyword evidence="4 6" id="KW-0472">Membrane</keyword>
<protein>
    <recommendedName>
        <fullName evidence="10">Yip1 domain-containing protein</fullName>
    </recommendedName>
</protein>
<dbReference type="InterPro" id="IPR011723">
    <property type="entry name" value="Znf/thioredoxin_put"/>
</dbReference>
<feature type="transmembrane region" description="Helical" evidence="6">
    <location>
        <begin position="292"/>
        <end position="311"/>
    </location>
</feature>
<name>A0A212JP98_9DELT</name>
<dbReference type="EMBL" id="FLUQ01000001">
    <property type="protein sequence ID" value="SBW01284.1"/>
    <property type="molecule type" value="Genomic_DNA"/>
</dbReference>
<accession>A0A212JP98</accession>
<feature type="compositionally biased region" description="Acidic residues" evidence="5">
    <location>
        <begin position="81"/>
        <end position="98"/>
    </location>
</feature>
<evidence type="ECO:0000256" key="5">
    <source>
        <dbReference type="SAM" id="MobiDB-lite"/>
    </source>
</evidence>
<evidence type="ECO:0000256" key="4">
    <source>
        <dbReference type="ARBA" id="ARBA00023136"/>
    </source>
</evidence>
<comment type="subcellular location">
    <subcellularLocation>
        <location evidence="1">Membrane</location>
        <topology evidence="1">Multi-pass membrane protein</topology>
    </subcellularLocation>
</comment>
<dbReference type="GO" id="GO:0016020">
    <property type="term" value="C:membrane"/>
    <property type="evidence" value="ECO:0007669"/>
    <property type="project" value="UniProtKB-SubCell"/>
</dbReference>
<dbReference type="Pfam" id="PF04893">
    <property type="entry name" value="Yip1"/>
    <property type="match status" value="1"/>
</dbReference>
<keyword evidence="2 6" id="KW-0812">Transmembrane</keyword>